<dbReference type="EMBL" id="CP004372">
    <property type="protein sequence ID" value="AHM04097.1"/>
    <property type="molecule type" value="Genomic_DNA"/>
</dbReference>
<feature type="region of interest" description="Disordered" evidence="1">
    <location>
        <begin position="1"/>
        <end position="38"/>
    </location>
</feature>
<organism evidence="2 3">
    <name type="scientific">Roseicyclus elongatus DSM 19469</name>
    <dbReference type="NCBI Taxonomy" id="1294273"/>
    <lineage>
        <taxon>Bacteria</taxon>
        <taxon>Pseudomonadati</taxon>
        <taxon>Pseudomonadota</taxon>
        <taxon>Alphaproteobacteria</taxon>
        <taxon>Rhodobacterales</taxon>
        <taxon>Roseobacteraceae</taxon>
        <taxon>Roseicyclus</taxon>
    </lineage>
</organism>
<feature type="compositionally biased region" description="Basic residues" evidence="1">
    <location>
        <begin position="12"/>
        <end position="38"/>
    </location>
</feature>
<dbReference type="KEGG" id="red:roselon_01730"/>
<protein>
    <submittedName>
        <fullName evidence="2">Uncharacterized protein</fullName>
    </submittedName>
</protein>
<evidence type="ECO:0000313" key="3">
    <source>
        <dbReference type="Proteomes" id="UP000019593"/>
    </source>
</evidence>
<proteinExistence type="predicted"/>
<sequence length="38" mass="4571">MKRPDGGEVNHPRMRKPLPKPRCGRHFSNRRYRLRTGI</sequence>
<dbReference type="AlphaFoldDB" id="W8S1P8"/>
<dbReference type="HOGENOM" id="CLU_3332488_0_0_5"/>
<evidence type="ECO:0000256" key="1">
    <source>
        <dbReference type="SAM" id="MobiDB-lite"/>
    </source>
</evidence>
<reference evidence="2 3" key="1">
    <citation type="submission" date="2013-03" db="EMBL/GenBank/DDBJ databases">
        <authorList>
            <person name="Fiebig A."/>
            <person name="Goeker M."/>
            <person name="Klenk H.-P.P."/>
        </authorList>
    </citation>
    <scope>NUCLEOTIDE SEQUENCE [LARGE SCALE GENOMIC DNA]</scope>
    <source>
        <strain evidence="3">DSM 19469</strain>
    </source>
</reference>
<keyword evidence="3" id="KW-1185">Reference proteome</keyword>
<name>W8S1P8_9RHOB</name>
<gene>
    <name evidence="2" type="ORF">roselon_01730</name>
</gene>
<feature type="compositionally biased region" description="Basic and acidic residues" evidence="1">
    <location>
        <begin position="1"/>
        <end position="11"/>
    </location>
</feature>
<accession>W8S1P8</accession>
<evidence type="ECO:0000313" key="2">
    <source>
        <dbReference type="EMBL" id="AHM04097.1"/>
    </source>
</evidence>
<dbReference type="Proteomes" id="UP000019593">
    <property type="component" value="Chromosome"/>
</dbReference>